<dbReference type="OMA" id="DQPVGFN"/>
<gene>
    <name evidence="2" type="ORF">NEOLI_004373</name>
</gene>
<dbReference type="PANTHER" id="PTHR28077">
    <property type="entry name" value="INOSITOL PHOSPHORYLCERAMIDE SYNTHASE REGULATORY SUBUNIT KEI1"/>
    <property type="match status" value="1"/>
</dbReference>
<dbReference type="InterPro" id="IPR013862">
    <property type="entry name" value="Kei1"/>
</dbReference>
<dbReference type="GO" id="GO:0070917">
    <property type="term" value="F:inositol phosphoceramide synthase regulator activity"/>
    <property type="evidence" value="ECO:0007669"/>
    <property type="project" value="InterPro"/>
</dbReference>
<dbReference type="AlphaFoldDB" id="A0A1U7LJ32"/>
<reference evidence="2 3" key="1">
    <citation type="submission" date="2016-04" db="EMBL/GenBank/DDBJ databases">
        <title>Evolutionary innovation and constraint leading to complex multicellularity in the Ascomycota.</title>
        <authorList>
            <person name="Cisse O."/>
            <person name="Nguyen A."/>
            <person name="Hewitt D.A."/>
            <person name="Jedd G."/>
            <person name="Stajich J.E."/>
        </authorList>
    </citation>
    <scope>NUCLEOTIDE SEQUENCE [LARGE SCALE GENOMIC DNA]</scope>
    <source>
        <strain evidence="2 3">DAH-3</strain>
    </source>
</reference>
<name>A0A1U7LJ32_NEOID</name>
<dbReference type="GO" id="GO:0000139">
    <property type="term" value="C:Golgi membrane"/>
    <property type="evidence" value="ECO:0007669"/>
    <property type="project" value="TreeGrafter"/>
</dbReference>
<feature type="transmembrane region" description="Helical" evidence="1">
    <location>
        <begin position="55"/>
        <end position="74"/>
    </location>
</feature>
<protein>
    <submittedName>
        <fullName evidence="2">Inositol phoshorylceramide synthase regulatory subunit kei1</fullName>
    </submittedName>
</protein>
<accession>A0A1U7LJ32</accession>
<dbReference type="Pfam" id="PF08552">
    <property type="entry name" value="Kei1"/>
    <property type="match status" value="1"/>
</dbReference>
<dbReference type="PANTHER" id="PTHR28077:SF1">
    <property type="entry name" value="INOSITOL PHOSPHORYLCERAMIDE SYNTHASE REGULATORY SUBUNIT KEI1"/>
    <property type="match status" value="1"/>
</dbReference>
<keyword evidence="3" id="KW-1185">Reference proteome</keyword>
<comment type="caution">
    <text evidence="2">The sequence shown here is derived from an EMBL/GenBank/DDBJ whole genome shotgun (WGS) entry which is preliminary data.</text>
</comment>
<feature type="transmembrane region" description="Helical" evidence="1">
    <location>
        <begin position="172"/>
        <end position="193"/>
    </location>
</feature>
<dbReference type="GO" id="GO:0006673">
    <property type="term" value="P:inositol phosphoceramide metabolic process"/>
    <property type="evidence" value="ECO:0007669"/>
    <property type="project" value="InterPro"/>
</dbReference>
<keyword evidence="1" id="KW-1133">Transmembrane helix</keyword>
<evidence type="ECO:0000313" key="2">
    <source>
        <dbReference type="EMBL" id="OLL22654.1"/>
    </source>
</evidence>
<dbReference type="EMBL" id="LXFE01002968">
    <property type="protein sequence ID" value="OLL22654.1"/>
    <property type="molecule type" value="Genomic_DNA"/>
</dbReference>
<feature type="transmembrane region" description="Helical" evidence="1">
    <location>
        <begin position="81"/>
        <end position="101"/>
    </location>
</feature>
<dbReference type="Proteomes" id="UP000186594">
    <property type="component" value="Unassembled WGS sequence"/>
</dbReference>
<feature type="transmembrane region" description="Helical" evidence="1">
    <location>
        <begin position="21"/>
        <end position="43"/>
    </location>
</feature>
<organism evidence="2 3">
    <name type="scientific">Neolecta irregularis (strain DAH-3)</name>
    <dbReference type="NCBI Taxonomy" id="1198029"/>
    <lineage>
        <taxon>Eukaryota</taxon>
        <taxon>Fungi</taxon>
        <taxon>Dikarya</taxon>
        <taxon>Ascomycota</taxon>
        <taxon>Taphrinomycotina</taxon>
        <taxon>Neolectales</taxon>
        <taxon>Neolectaceae</taxon>
        <taxon>Neolecta</taxon>
    </lineage>
</organism>
<evidence type="ECO:0000313" key="3">
    <source>
        <dbReference type="Proteomes" id="UP000186594"/>
    </source>
</evidence>
<dbReference type="OrthoDB" id="3338076at2759"/>
<proteinExistence type="predicted"/>
<dbReference type="STRING" id="1198029.A0A1U7LJ32"/>
<keyword evidence="1" id="KW-0812">Transmembrane</keyword>
<dbReference type="GO" id="GO:0070916">
    <property type="term" value="C:inositol phosphoceramide synthase complex"/>
    <property type="evidence" value="ECO:0007669"/>
    <property type="project" value="TreeGrafter"/>
</dbReference>
<sequence length="258" mass="28568">MLHLVPKPKKFLNAIDLSTGVYIITLFTIVNKLCGFYGLLAFISGASISTWQLSMYFYSITALVFFCTSLEYISAEDPFRIILFAYGFLFDSVLNAFYTLLFTGSWFLMLSQIDDNGSTSDSLEYAGTLNSSDVTSEGSALPTLTPSSQNENMVPSGTVGLGFMQPESASSLLAICVLWIVRAYFVIAVFSLARKCVRRSKAATDSLTQHPVKATIIALLTRGSYWNGRSRGFDGRKFSHSEDLEDLETRAYLMPDID</sequence>
<evidence type="ECO:0000256" key="1">
    <source>
        <dbReference type="SAM" id="Phobius"/>
    </source>
</evidence>
<keyword evidence="1" id="KW-0472">Membrane</keyword>